<feature type="domain" description="GAF" evidence="3">
    <location>
        <begin position="227"/>
        <end position="381"/>
    </location>
</feature>
<feature type="compositionally biased region" description="Polar residues" evidence="2">
    <location>
        <begin position="13"/>
        <end position="28"/>
    </location>
</feature>
<dbReference type="InterPro" id="IPR003018">
    <property type="entry name" value="GAF"/>
</dbReference>
<dbReference type="PANTHER" id="PTHR43102:SF2">
    <property type="entry name" value="GAF DOMAIN-CONTAINING PROTEIN"/>
    <property type="match status" value="1"/>
</dbReference>
<feature type="region of interest" description="Disordered" evidence="2">
    <location>
        <begin position="1"/>
        <end position="60"/>
    </location>
</feature>
<evidence type="ECO:0000259" key="3">
    <source>
        <dbReference type="Pfam" id="PF01590"/>
    </source>
</evidence>
<dbReference type="PANTHER" id="PTHR43102">
    <property type="entry name" value="SLR1143 PROTEIN"/>
    <property type="match status" value="1"/>
</dbReference>
<name>A0A238FSZ7_9BASI</name>
<feature type="coiled-coil region" evidence="1">
    <location>
        <begin position="360"/>
        <end position="387"/>
    </location>
</feature>
<evidence type="ECO:0000256" key="1">
    <source>
        <dbReference type="SAM" id="Coils"/>
    </source>
</evidence>
<gene>
    <name evidence="4" type="ORF">BQ2448_6790</name>
</gene>
<dbReference type="SUPFAM" id="SSF55781">
    <property type="entry name" value="GAF domain-like"/>
    <property type="match status" value="1"/>
</dbReference>
<dbReference type="Proteomes" id="UP000198372">
    <property type="component" value="Unassembled WGS sequence"/>
</dbReference>
<protein>
    <submittedName>
        <fullName evidence="4">BQ2448_6790 protein</fullName>
    </submittedName>
</protein>
<dbReference type="OrthoDB" id="2536149at2759"/>
<organism evidence="4 5">
    <name type="scientific">Microbotryum intermedium</name>
    <dbReference type="NCBI Taxonomy" id="269621"/>
    <lineage>
        <taxon>Eukaryota</taxon>
        <taxon>Fungi</taxon>
        <taxon>Dikarya</taxon>
        <taxon>Basidiomycota</taxon>
        <taxon>Pucciniomycotina</taxon>
        <taxon>Microbotryomycetes</taxon>
        <taxon>Microbotryales</taxon>
        <taxon>Microbotryaceae</taxon>
        <taxon>Microbotryum</taxon>
    </lineage>
</organism>
<dbReference type="AlphaFoldDB" id="A0A238FSZ7"/>
<proteinExistence type="predicted"/>
<dbReference type="InterPro" id="IPR029016">
    <property type="entry name" value="GAF-like_dom_sf"/>
</dbReference>
<dbReference type="Gene3D" id="3.30.450.40">
    <property type="match status" value="1"/>
</dbReference>
<evidence type="ECO:0000313" key="4">
    <source>
        <dbReference type="EMBL" id="SCV74358.1"/>
    </source>
</evidence>
<feature type="compositionally biased region" description="Low complexity" evidence="2">
    <location>
        <begin position="93"/>
        <end position="102"/>
    </location>
</feature>
<dbReference type="STRING" id="269621.A0A238FSZ7"/>
<keyword evidence="1" id="KW-0175">Coiled coil</keyword>
<dbReference type="Pfam" id="PF01590">
    <property type="entry name" value="GAF"/>
    <property type="match status" value="1"/>
</dbReference>
<reference evidence="5" key="1">
    <citation type="submission" date="2016-09" db="EMBL/GenBank/DDBJ databases">
        <authorList>
            <person name="Jeantristanb JTB J.-T."/>
            <person name="Ricardo R."/>
        </authorList>
    </citation>
    <scope>NUCLEOTIDE SEQUENCE [LARGE SCALE GENOMIC DNA]</scope>
</reference>
<evidence type="ECO:0000256" key="2">
    <source>
        <dbReference type="SAM" id="MobiDB-lite"/>
    </source>
</evidence>
<feature type="region of interest" description="Disordered" evidence="2">
    <location>
        <begin position="85"/>
        <end position="105"/>
    </location>
</feature>
<evidence type="ECO:0000313" key="5">
    <source>
        <dbReference type="Proteomes" id="UP000198372"/>
    </source>
</evidence>
<sequence>MSWRKLVAATRRGLTSTQSVDPQQASETGRSHPPGPRASSMPGFPFRSSKSGLRRGQSVDQLSIRCKGANLKEAAGDEFDRAYSSGRWDLNDSSPRPSGARPSARRMEAGYMPLSSPDRVMEQVALDQLDITGHNRPCSALSARFDPFTASPSCQWSSTSDIRPDSPLRRLCADGFHLNAQSSPATTMEAQLSCSPRPSTGHAPSPPAIFPPDGFFSTVDSLIDHPLCRSIVKNCREQFGTSNALLAVADHDRLVYLATSNIKHEEALSESVLPFHATICAHTALNKTRGLVVRDTFSDWSWALSPFRHAARFKDSLPATHLGVRFYAAIPLTVPSQLLDSKSRRVVIGSLCILHHEPRLDFAHQDLEILREHADSASREIEEWARQRLESKALQLERCLDHFKLSLSALASFRAEDAQIAVHNLLVHTIKSSLRFELVYLLSLERMREWPDLPIKQTVLAAQPAGYGPCKLISREAHINALRGDENGIQYDVEDEERSDLPTSSESTKPVTVARGLLLPVVVESDETGIVLGAFSRDRRMRLMTEGVMFVKQVVRTALQCLEGKNDTALAPD</sequence>
<dbReference type="EMBL" id="FMSP01000020">
    <property type="protein sequence ID" value="SCV74358.1"/>
    <property type="molecule type" value="Genomic_DNA"/>
</dbReference>
<keyword evidence="5" id="KW-1185">Reference proteome</keyword>
<accession>A0A238FSZ7</accession>